<dbReference type="EMBL" id="PDJD01000001">
    <property type="protein sequence ID" value="PFG19205.1"/>
    <property type="molecule type" value="Genomic_DNA"/>
</dbReference>
<dbReference type="AlphaFoldDB" id="A0A2A9CYX3"/>
<dbReference type="RefSeq" id="WP_098468360.1">
    <property type="nucleotide sequence ID" value="NZ_PDJD01000001.1"/>
</dbReference>
<feature type="domain" description="Recombinase" evidence="2">
    <location>
        <begin position="160"/>
        <end position="265"/>
    </location>
</feature>
<evidence type="ECO:0000259" key="2">
    <source>
        <dbReference type="PROSITE" id="PS51737"/>
    </source>
</evidence>
<dbReference type="PANTHER" id="PTHR30461">
    <property type="entry name" value="DNA-INVERTASE FROM LAMBDOID PROPHAGE"/>
    <property type="match status" value="1"/>
</dbReference>
<keyword evidence="4" id="KW-1185">Reference proteome</keyword>
<name>A0A2A9CYX3_9MICO</name>
<dbReference type="Gene3D" id="3.40.50.1390">
    <property type="entry name" value="Resolvase, N-terminal catalytic domain"/>
    <property type="match status" value="1"/>
</dbReference>
<reference evidence="3 4" key="1">
    <citation type="submission" date="2017-10" db="EMBL/GenBank/DDBJ databases">
        <title>Sequencing the genomes of 1000 actinobacteria strains.</title>
        <authorList>
            <person name="Klenk H.-P."/>
        </authorList>
    </citation>
    <scope>NUCLEOTIDE SEQUENCE [LARGE SCALE GENOMIC DNA]</scope>
    <source>
        <strain evidence="3 4">DSM 21801</strain>
    </source>
</reference>
<dbReference type="PANTHER" id="PTHR30461:SF23">
    <property type="entry name" value="DNA RECOMBINASE-RELATED"/>
    <property type="match status" value="1"/>
</dbReference>
<evidence type="ECO:0000259" key="1">
    <source>
        <dbReference type="PROSITE" id="PS51736"/>
    </source>
</evidence>
<comment type="caution">
    <text evidence="3">The sequence shown here is derived from an EMBL/GenBank/DDBJ whole genome shotgun (WGS) entry which is preliminary data.</text>
</comment>
<dbReference type="GO" id="GO:0003677">
    <property type="term" value="F:DNA binding"/>
    <property type="evidence" value="ECO:0007669"/>
    <property type="project" value="InterPro"/>
</dbReference>
<protein>
    <submittedName>
        <fullName evidence="3">DNA invertase Pin-like site-specific DNA recombinase</fullName>
    </submittedName>
</protein>
<dbReference type="Pfam" id="PF00239">
    <property type="entry name" value="Resolvase"/>
    <property type="match status" value="1"/>
</dbReference>
<dbReference type="SUPFAM" id="SSF53041">
    <property type="entry name" value="Resolvase-like"/>
    <property type="match status" value="1"/>
</dbReference>
<proteinExistence type="predicted"/>
<evidence type="ECO:0000313" key="4">
    <source>
        <dbReference type="Proteomes" id="UP000224915"/>
    </source>
</evidence>
<dbReference type="Pfam" id="PF07508">
    <property type="entry name" value="Recombinase"/>
    <property type="match status" value="1"/>
</dbReference>
<dbReference type="InterPro" id="IPR006119">
    <property type="entry name" value="Resolv_N"/>
</dbReference>
<dbReference type="SMART" id="SM00857">
    <property type="entry name" value="Resolvase"/>
    <property type="match status" value="1"/>
</dbReference>
<dbReference type="InterPro" id="IPR011109">
    <property type="entry name" value="DNA_bind_recombinase_dom"/>
</dbReference>
<dbReference type="CDD" id="cd00338">
    <property type="entry name" value="Ser_Recombinase"/>
    <property type="match status" value="1"/>
</dbReference>
<organism evidence="3 4">
    <name type="scientific">Serinibacter salmoneus</name>
    <dbReference type="NCBI Taxonomy" id="556530"/>
    <lineage>
        <taxon>Bacteria</taxon>
        <taxon>Bacillati</taxon>
        <taxon>Actinomycetota</taxon>
        <taxon>Actinomycetes</taxon>
        <taxon>Micrococcales</taxon>
        <taxon>Beutenbergiaceae</taxon>
        <taxon>Serinibacter</taxon>
    </lineage>
</organism>
<dbReference type="OrthoDB" id="4500247at2"/>
<dbReference type="PROSITE" id="PS51736">
    <property type="entry name" value="RECOMBINASES_3"/>
    <property type="match status" value="1"/>
</dbReference>
<sequence>MARGVIYARISDDREGREFGVDRQERLCRDLADRHGIAVVHVYRENDVGASTHSRKKRPLYAEMIDRARAGEFDTILSYSTSRLTRRVREFEDLIDLAENTGVTVRTIRSGDPDFTTAMGRAQARNQANWNALEAETTAERVRDAARDRAHKGMQHGRVGYGWRRVDGKDVIDPEAAAILRDAASRILAGDSLRSIWKELNARGIPTPDGKRWTGTNLRQLLLRQRNSGRRTYKGEIVARGSWEPLWDDGTQDRLISILRDPARKSARGTPLKYLLSGIALCGRCGGIIRPASPVRQRLADGTWSYGKQAYTCGECYRIRRVQVDVDAVVIAVVLARLEQPDGPRLLAGDPDEMQAQTKRAGDLKARLDLAADQYAEGAITADQLARITARLRPQIEEAERLARHAGPPAGMEGIGGPGIREAWGRASIERRRAIVDALCTVTILPATPGMPFDPERIRIDWKGSGE</sequence>
<accession>A0A2A9CYX3</accession>
<evidence type="ECO:0000313" key="3">
    <source>
        <dbReference type="EMBL" id="PFG19205.1"/>
    </source>
</evidence>
<feature type="domain" description="Resolvase/invertase-type recombinase catalytic" evidence="1">
    <location>
        <begin position="3"/>
        <end position="153"/>
    </location>
</feature>
<dbReference type="InterPro" id="IPR036162">
    <property type="entry name" value="Resolvase-like_N_sf"/>
</dbReference>
<dbReference type="GO" id="GO:0000150">
    <property type="term" value="F:DNA strand exchange activity"/>
    <property type="evidence" value="ECO:0007669"/>
    <property type="project" value="InterPro"/>
</dbReference>
<dbReference type="InterPro" id="IPR038109">
    <property type="entry name" value="DNA_bind_recomb_sf"/>
</dbReference>
<dbReference type="Gene3D" id="3.90.1750.20">
    <property type="entry name" value="Putative Large Serine Recombinase, Chain B, Domain 2"/>
    <property type="match status" value="1"/>
</dbReference>
<dbReference type="PROSITE" id="PS51737">
    <property type="entry name" value="RECOMBINASE_DNA_BIND"/>
    <property type="match status" value="1"/>
</dbReference>
<dbReference type="InterPro" id="IPR050639">
    <property type="entry name" value="SSR_resolvase"/>
</dbReference>
<gene>
    <name evidence="3" type="ORF">ATL40_0762</name>
</gene>
<dbReference type="Proteomes" id="UP000224915">
    <property type="component" value="Unassembled WGS sequence"/>
</dbReference>